<feature type="compositionally biased region" description="Polar residues" evidence="1">
    <location>
        <begin position="58"/>
        <end position="80"/>
    </location>
</feature>
<organism evidence="2 3">
    <name type="scientific">Lentithecium fluviatile CBS 122367</name>
    <dbReference type="NCBI Taxonomy" id="1168545"/>
    <lineage>
        <taxon>Eukaryota</taxon>
        <taxon>Fungi</taxon>
        <taxon>Dikarya</taxon>
        <taxon>Ascomycota</taxon>
        <taxon>Pezizomycotina</taxon>
        <taxon>Dothideomycetes</taxon>
        <taxon>Pleosporomycetidae</taxon>
        <taxon>Pleosporales</taxon>
        <taxon>Massarineae</taxon>
        <taxon>Lentitheciaceae</taxon>
        <taxon>Lentithecium</taxon>
    </lineage>
</organism>
<dbReference type="OrthoDB" id="3939134at2759"/>
<feature type="compositionally biased region" description="Basic and acidic residues" evidence="1">
    <location>
        <begin position="202"/>
        <end position="220"/>
    </location>
</feature>
<dbReference type="EMBL" id="MU005601">
    <property type="protein sequence ID" value="KAF2679729.1"/>
    <property type="molecule type" value="Genomic_DNA"/>
</dbReference>
<feature type="region of interest" description="Disordered" evidence="1">
    <location>
        <begin position="1"/>
        <end position="341"/>
    </location>
</feature>
<protein>
    <submittedName>
        <fullName evidence="2">Uncharacterized protein</fullName>
    </submittedName>
</protein>
<feature type="compositionally biased region" description="Low complexity" evidence="1">
    <location>
        <begin position="255"/>
        <end position="270"/>
    </location>
</feature>
<sequence>MSTSPGPESSGNESAEQQLFAESQPSASKPRQPPSNAAIRSAHLLNAARVDKLRVASDPSSSAPSHILQTHDPVNSSANMAGQKGGAGKLKRPSFLHEDMAKNPRRNLARRGDPFDLNVESPEKKTGSPFKLPQTVNRSKPLKRVNKGKAADIQPDQRDAAISPSSAPSGQPVPTADEDQLPVAETKALRLSSPPPKRTRSKREAEDHPPIPERQSKSPQREISGMPDQSAAKAPVVKPKARTRMRRKHPKVMIPAPKAAFARTRAGARAEAPHTASERPVRVASPAADEVVLSEFDGDGDLLEGGEDDDAVPQDDPQEAAVEAEESGADEPEAEEWHSDREQSALERVFAFTQLEKRHGKCRTEQAAYIKRTCRVAALSLTQPNTTASAVLEFVEEIQAMLLDFGAESEAEERTQLKVDAYGYLFRELVAYLVALHGWLERTYGEVADSLDAMRVLFAFAKGIVLFKDTIAAWKVSLSTRYKNDHLVKDVDTKLITPLRRVVETYRVTLSLLEAAARARRIHDEQRRKRDELLEEQRRRETNVYAQKERWKRWQDLHVWRQQCEPDPLRRRNLYIDQALFAKRLPYSDERDANGLKFERVPLFKERDSPMRPDSSGAEEGWIDEEYETLIEGLQEFAGPDVFRKIFKQHCRPGGALRDFNVAEITAQAANIRSTLIAQYQSEGWVVDDWIKQIPILP</sequence>
<gene>
    <name evidence="2" type="ORF">K458DRAFT_393574</name>
</gene>
<dbReference type="Proteomes" id="UP000799291">
    <property type="component" value="Unassembled WGS sequence"/>
</dbReference>
<reference evidence="2" key="1">
    <citation type="journal article" date="2020" name="Stud. Mycol.">
        <title>101 Dothideomycetes genomes: a test case for predicting lifestyles and emergence of pathogens.</title>
        <authorList>
            <person name="Haridas S."/>
            <person name="Albert R."/>
            <person name="Binder M."/>
            <person name="Bloem J."/>
            <person name="Labutti K."/>
            <person name="Salamov A."/>
            <person name="Andreopoulos B."/>
            <person name="Baker S."/>
            <person name="Barry K."/>
            <person name="Bills G."/>
            <person name="Bluhm B."/>
            <person name="Cannon C."/>
            <person name="Castanera R."/>
            <person name="Culley D."/>
            <person name="Daum C."/>
            <person name="Ezra D."/>
            <person name="Gonzalez J."/>
            <person name="Henrissat B."/>
            <person name="Kuo A."/>
            <person name="Liang C."/>
            <person name="Lipzen A."/>
            <person name="Lutzoni F."/>
            <person name="Magnuson J."/>
            <person name="Mondo S."/>
            <person name="Nolan M."/>
            <person name="Ohm R."/>
            <person name="Pangilinan J."/>
            <person name="Park H.-J."/>
            <person name="Ramirez L."/>
            <person name="Alfaro M."/>
            <person name="Sun H."/>
            <person name="Tritt A."/>
            <person name="Yoshinaga Y."/>
            <person name="Zwiers L.-H."/>
            <person name="Turgeon B."/>
            <person name="Goodwin S."/>
            <person name="Spatafora J."/>
            <person name="Crous P."/>
            <person name="Grigoriev I."/>
        </authorList>
    </citation>
    <scope>NUCLEOTIDE SEQUENCE</scope>
    <source>
        <strain evidence="2">CBS 122367</strain>
    </source>
</reference>
<dbReference type="AlphaFoldDB" id="A0A6G1IPC7"/>
<keyword evidence="3" id="KW-1185">Reference proteome</keyword>
<proteinExistence type="predicted"/>
<feature type="compositionally biased region" description="Acidic residues" evidence="1">
    <location>
        <begin position="296"/>
        <end position="334"/>
    </location>
</feature>
<evidence type="ECO:0000256" key="1">
    <source>
        <dbReference type="SAM" id="MobiDB-lite"/>
    </source>
</evidence>
<name>A0A6G1IPC7_9PLEO</name>
<evidence type="ECO:0000313" key="3">
    <source>
        <dbReference type="Proteomes" id="UP000799291"/>
    </source>
</evidence>
<accession>A0A6G1IPC7</accession>
<evidence type="ECO:0000313" key="2">
    <source>
        <dbReference type="EMBL" id="KAF2679729.1"/>
    </source>
</evidence>
<feature type="compositionally biased region" description="Basic residues" evidence="1">
    <location>
        <begin position="239"/>
        <end position="251"/>
    </location>
</feature>
<feature type="compositionally biased region" description="Polar residues" evidence="1">
    <location>
        <begin position="1"/>
        <end position="29"/>
    </location>
</feature>